<keyword evidence="1" id="KW-0539">Nucleus</keyword>
<evidence type="ECO:0000313" key="4">
    <source>
        <dbReference type="EMBL" id="KAL2513933.1"/>
    </source>
</evidence>
<dbReference type="AlphaFoldDB" id="A0ABD1TMZ4"/>
<keyword evidence="1" id="KW-0234">DNA repair</keyword>
<dbReference type="InterPro" id="IPR029148">
    <property type="entry name" value="FACT-SPT16_Nlobe"/>
</dbReference>
<comment type="subunit">
    <text evidence="1">Component of the FACT complex.</text>
</comment>
<dbReference type="Proteomes" id="UP001604277">
    <property type="component" value="Unassembled WGS sequence"/>
</dbReference>
<dbReference type="InterPro" id="IPR029149">
    <property type="entry name" value="Creatin/AminoP/Spt16_N"/>
</dbReference>
<organism evidence="4 5">
    <name type="scientific">Forsythia ovata</name>
    <dbReference type="NCBI Taxonomy" id="205694"/>
    <lineage>
        <taxon>Eukaryota</taxon>
        <taxon>Viridiplantae</taxon>
        <taxon>Streptophyta</taxon>
        <taxon>Embryophyta</taxon>
        <taxon>Tracheophyta</taxon>
        <taxon>Spermatophyta</taxon>
        <taxon>Magnoliopsida</taxon>
        <taxon>eudicotyledons</taxon>
        <taxon>Gunneridae</taxon>
        <taxon>Pentapetalae</taxon>
        <taxon>asterids</taxon>
        <taxon>lamiids</taxon>
        <taxon>Lamiales</taxon>
        <taxon>Oleaceae</taxon>
        <taxon>Forsythieae</taxon>
        <taxon>Forsythia</taxon>
    </lineage>
</organism>
<keyword evidence="5" id="KW-1185">Reference proteome</keyword>
<evidence type="ECO:0000256" key="1">
    <source>
        <dbReference type="RuleBase" id="RU367052"/>
    </source>
</evidence>
<dbReference type="InterPro" id="IPR040258">
    <property type="entry name" value="Spt16"/>
</dbReference>
<dbReference type="GO" id="GO:0035101">
    <property type="term" value="C:FACT complex"/>
    <property type="evidence" value="ECO:0007669"/>
    <property type="project" value="UniProtKB-UniRule"/>
</dbReference>
<evidence type="ECO:0000256" key="2">
    <source>
        <dbReference type="SAM" id="MobiDB-lite"/>
    </source>
</evidence>
<feature type="region of interest" description="Disordered" evidence="2">
    <location>
        <begin position="1"/>
        <end position="20"/>
    </location>
</feature>
<sequence length="106" mass="11935">MAEKPIANGPPRKGNAGRGSEYTIDLNTFSQHLQALYTHWHQNKDELWGSANVLAIATPPPSEDLRYLKSSSLNIWLLGYEFPEMVMVFGSQEYSFSMQSKESILA</sequence>
<comment type="similarity">
    <text evidence="1">Belongs to the peptidase M24 family. SPT16 subfamily.</text>
</comment>
<dbReference type="EMBL" id="JBFOLJ010000008">
    <property type="protein sequence ID" value="KAL2513933.1"/>
    <property type="molecule type" value="Genomic_DNA"/>
</dbReference>
<dbReference type="Pfam" id="PF14826">
    <property type="entry name" value="FACT-Spt16_Nlob"/>
    <property type="match status" value="1"/>
</dbReference>
<dbReference type="PANTHER" id="PTHR13980:SF15">
    <property type="entry name" value="FACT COMPLEX SUBUNIT SPT16"/>
    <property type="match status" value="1"/>
</dbReference>
<proteinExistence type="inferred from homology"/>
<keyword evidence="1" id="KW-0235">DNA replication</keyword>
<accession>A0ABD1TMZ4</accession>
<keyword evidence="1" id="KW-0227">DNA damage</keyword>
<reference evidence="5" key="1">
    <citation type="submission" date="2024-07" db="EMBL/GenBank/DDBJ databases">
        <title>Two chromosome-level genome assemblies of Korean endemic species Abeliophyllum distichum and Forsythia ovata (Oleaceae).</title>
        <authorList>
            <person name="Jang H."/>
        </authorList>
    </citation>
    <scope>NUCLEOTIDE SEQUENCE [LARGE SCALE GENOMIC DNA]</scope>
</reference>
<feature type="domain" description="FACT complex subunit SPT16 N-terminal lobe" evidence="3">
    <location>
        <begin position="24"/>
        <end position="105"/>
    </location>
</feature>
<evidence type="ECO:0000313" key="5">
    <source>
        <dbReference type="Proteomes" id="UP001604277"/>
    </source>
</evidence>
<dbReference type="PANTHER" id="PTHR13980">
    <property type="entry name" value="CDC68 RELATED"/>
    <property type="match status" value="1"/>
</dbReference>
<keyword evidence="1" id="KW-0805">Transcription regulation</keyword>
<gene>
    <name evidence="4" type="ORF">Fot_27904</name>
</gene>
<comment type="caution">
    <text evidence="4">The sequence shown here is derived from an EMBL/GenBank/DDBJ whole genome shotgun (WGS) entry which is preliminary data.</text>
</comment>
<dbReference type="GO" id="GO:0006281">
    <property type="term" value="P:DNA repair"/>
    <property type="evidence" value="ECO:0007669"/>
    <property type="project" value="UniProtKB-UniRule"/>
</dbReference>
<comment type="function">
    <text evidence="1">Component of the FACT complex, a general chromatin factor that acts to reorganize nucleosomes. The FACT complex is involved in multiple processes that require DNA as a template such as mRNA elongation, DNA replication and DNA repair. During transcription elongation the FACT complex acts as a histone chaperone that both destabilizes and restores nucleosomal structure. It facilitates the passage of RNA polymerase II and transcription by promoting the dissociation of one histone H2A-H2B dimer from the nucleosome, then subsequently promotes the reestablishment of the nucleosome following the passage of RNA polymerase II.</text>
</comment>
<keyword evidence="1" id="KW-0158">Chromosome</keyword>
<dbReference type="GO" id="GO:0006260">
    <property type="term" value="P:DNA replication"/>
    <property type="evidence" value="ECO:0007669"/>
    <property type="project" value="UniProtKB-KW"/>
</dbReference>
<comment type="subcellular location">
    <subcellularLocation>
        <location evidence="1">Nucleus</location>
    </subcellularLocation>
    <subcellularLocation>
        <location evidence="1">Chromosome</location>
    </subcellularLocation>
</comment>
<name>A0ABD1TMZ4_9LAMI</name>
<evidence type="ECO:0000259" key="3">
    <source>
        <dbReference type="SMART" id="SM01285"/>
    </source>
</evidence>
<protein>
    <recommendedName>
        <fullName evidence="1">FACT complex subunit</fullName>
    </recommendedName>
</protein>
<keyword evidence="1" id="KW-0804">Transcription</keyword>
<dbReference type="Gene3D" id="3.40.350.10">
    <property type="entry name" value="Creatinase/prolidase N-terminal domain"/>
    <property type="match status" value="1"/>
</dbReference>
<dbReference type="SMART" id="SM01285">
    <property type="entry name" value="FACT-Spt16_Nlob"/>
    <property type="match status" value="1"/>
</dbReference>